<dbReference type="Proteomes" id="UP000054107">
    <property type="component" value="Unassembled WGS sequence"/>
</dbReference>
<name>A0A0B7NM95_9FUNG</name>
<accession>A0A0B7NM95</accession>
<organism evidence="1 2">
    <name type="scientific">Parasitella parasitica</name>
    <dbReference type="NCBI Taxonomy" id="35722"/>
    <lineage>
        <taxon>Eukaryota</taxon>
        <taxon>Fungi</taxon>
        <taxon>Fungi incertae sedis</taxon>
        <taxon>Mucoromycota</taxon>
        <taxon>Mucoromycotina</taxon>
        <taxon>Mucoromycetes</taxon>
        <taxon>Mucorales</taxon>
        <taxon>Mucorineae</taxon>
        <taxon>Mucoraceae</taxon>
        <taxon>Parasitella</taxon>
    </lineage>
</organism>
<keyword evidence="2" id="KW-1185">Reference proteome</keyword>
<evidence type="ECO:0000313" key="2">
    <source>
        <dbReference type="Proteomes" id="UP000054107"/>
    </source>
</evidence>
<dbReference type="OrthoDB" id="10524311at2759"/>
<reference evidence="1 2" key="1">
    <citation type="submission" date="2014-09" db="EMBL/GenBank/DDBJ databases">
        <authorList>
            <person name="Ellenberger Sabrina"/>
        </authorList>
    </citation>
    <scope>NUCLEOTIDE SEQUENCE [LARGE SCALE GENOMIC DNA]</scope>
    <source>
        <strain evidence="1 2">CBS 412.66</strain>
    </source>
</reference>
<gene>
    <name evidence="1" type="primary">PARPA_12806.1 scaffold 45468</name>
</gene>
<dbReference type="EMBL" id="LN733835">
    <property type="protein sequence ID" value="CEP18502.1"/>
    <property type="molecule type" value="Genomic_DNA"/>
</dbReference>
<dbReference type="AlphaFoldDB" id="A0A0B7NM95"/>
<evidence type="ECO:0000313" key="1">
    <source>
        <dbReference type="EMBL" id="CEP18502.1"/>
    </source>
</evidence>
<protein>
    <submittedName>
        <fullName evidence="1">Uncharacterized protein</fullName>
    </submittedName>
</protein>
<proteinExistence type="predicted"/>
<sequence>MIETNLSTSKTFYNHKSAPFRFHDYQGKQRATAEMANILINGGERKKKRRAKNLAKEKSNQGPRFWCHWGASKRASRNFDSVVVGMNEFRTSKVRNSCKGKELKPIKLSDQKYFQGILDCKLCHILWDISLSVWEGKGTFGLQKKNRRKEHGIARKSNLDTYR</sequence>